<feature type="chain" id="PRO_5039269760" evidence="2">
    <location>
        <begin position="21"/>
        <end position="353"/>
    </location>
</feature>
<dbReference type="RefSeq" id="WP_166316286.1">
    <property type="nucleotide sequence ID" value="NZ_CP049866.1"/>
</dbReference>
<dbReference type="KEGG" id="npi:G7071_06265"/>
<gene>
    <name evidence="3" type="ORF">G7071_06265</name>
</gene>
<dbReference type="EMBL" id="CP049866">
    <property type="protein sequence ID" value="QIK75092.1"/>
    <property type="molecule type" value="Genomic_DNA"/>
</dbReference>
<reference evidence="3 4" key="1">
    <citation type="submission" date="2020-03" db="EMBL/GenBank/DDBJ databases">
        <title>Nocardioides sp. nov., isolated from fish.</title>
        <authorList>
            <person name="Hyun D.-W."/>
            <person name="Bae J.-W."/>
        </authorList>
    </citation>
    <scope>NUCLEOTIDE SEQUENCE [LARGE SCALE GENOMIC DNA]</scope>
    <source>
        <strain evidence="3 4">HDW12A</strain>
    </source>
</reference>
<evidence type="ECO:0000313" key="3">
    <source>
        <dbReference type="EMBL" id="QIK75092.1"/>
    </source>
</evidence>
<feature type="compositionally biased region" description="Low complexity" evidence="1">
    <location>
        <begin position="23"/>
        <end position="45"/>
    </location>
</feature>
<sequence length="353" mass="36585">MHLRARMPIAALLLVATGCAEESAPVDADPPASTPAPSGSAAPSTRELTWKPTEHDPGQRVIVGARWTALASESEVVFEGRGEDGGERIAIPVDEAGTVDAVLLEGDTAVISAGFGGETTAGWGVRVDLTTGQATEVVSPEPANGGDWALVDDSLYYPTLGEGDTLCLATLAVSDGNGEDGWCAPARTGFTNLTAGTHGVGLMSFDAARPVSCRTLHLLDDTATPSPVEGPSDCKGWDVTATDTGIVWSEVPDERRQEVGRFEALADGSQQELGRGTTGSLTPCGGDAFFVRDPASPQDPARLMRWDGSALTVAWQSSSRGNVFLGDPECADGILTVTAFGEDGDQQVWASVG</sequence>
<dbReference type="AlphaFoldDB" id="A0A6G7YE45"/>
<organism evidence="3 4">
    <name type="scientific">Nocardioides piscis</name>
    <dbReference type="NCBI Taxonomy" id="2714938"/>
    <lineage>
        <taxon>Bacteria</taxon>
        <taxon>Bacillati</taxon>
        <taxon>Actinomycetota</taxon>
        <taxon>Actinomycetes</taxon>
        <taxon>Propionibacteriales</taxon>
        <taxon>Nocardioidaceae</taxon>
        <taxon>Nocardioides</taxon>
    </lineage>
</organism>
<keyword evidence="4" id="KW-1185">Reference proteome</keyword>
<evidence type="ECO:0000313" key="4">
    <source>
        <dbReference type="Proteomes" id="UP000502035"/>
    </source>
</evidence>
<feature type="region of interest" description="Disordered" evidence="1">
    <location>
        <begin position="23"/>
        <end position="56"/>
    </location>
</feature>
<keyword evidence="2" id="KW-0732">Signal</keyword>
<protein>
    <submittedName>
        <fullName evidence="3">Uncharacterized protein</fullName>
    </submittedName>
</protein>
<dbReference type="Proteomes" id="UP000502035">
    <property type="component" value="Chromosome"/>
</dbReference>
<evidence type="ECO:0000256" key="2">
    <source>
        <dbReference type="SAM" id="SignalP"/>
    </source>
</evidence>
<evidence type="ECO:0000256" key="1">
    <source>
        <dbReference type="SAM" id="MobiDB-lite"/>
    </source>
</evidence>
<feature type="signal peptide" evidence="2">
    <location>
        <begin position="1"/>
        <end position="20"/>
    </location>
</feature>
<accession>A0A6G7YE45</accession>
<name>A0A6G7YE45_9ACTN</name>
<dbReference type="PROSITE" id="PS51257">
    <property type="entry name" value="PROKAR_LIPOPROTEIN"/>
    <property type="match status" value="1"/>
</dbReference>
<proteinExistence type="predicted"/>